<protein>
    <recommendedName>
        <fullName evidence="2">Isochorismatase-like domain-containing protein</fullName>
    </recommendedName>
</protein>
<dbReference type="SUPFAM" id="SSF52499">
    <property type="entry name" value="Isochorismatase-like hydrolases"/>
    <property type="match status" value="1"/>
</dbReference>
<gene>
    <name evidence="3" type="ORF">F892_01674</name>
</gene>
<proteinExistence type="predicted"/>
<name>N9Q638_9GAMM</name>
<keyword evidence="4" id="KW-1185">Reference proteome</keyword>
<dbReference type="InterPro" id="IPR000868">
    <property type="entry name" value="Isochorismatase-like_dom"/>
</dbReference>
<dbReference type="HOGENOM" id="CLU_068979_5_4_6"/>
<keyword evidence="1" id="KW-0378">Hydrolase</keyword>
<evidence type="ECO:0000256" key="1">
    <source>
        <dbReference type="ARBA" id="ARBA00022801"/>
    </source>
</evidence>
<reference evidence="3 4" key="1">
    <citation type="submission" date="2013-02" db="EMBL/GenBank/DDBJ databases">
        <title>The Genome Sequence of Acinetobacter sp. NIPH 2168.</title>
        <authorList>
            <consortium name="The Broad Institute Genome Sequencing Platform"/>
            <consortium name="The Broad Institute Genome Sequencing Center for Infectious Disease"/>
            <person name="Cerqueira G."/>
            <person name="Feldgarden M."/>
            <person name="Courvalin P."/>
            <person name="Perichon B."/>
            <person name="Grillot-Courvalin C."/>
            <person name="Clermont D."/>
            <person name="Rocha E."/>
            <person name="Yoon E.-J."/>
            <person name="Nemec A."/>
            <person name="Walker B."/>
            <person name="Young S.K."/>
            <person name="Zeng Q."/>
            <person name="Gargeya S."/>
            <person name="Fitzgerald M."/>
            <person name="Haas B."/>
            <person name="Abouelleil A."/>
            <person name="Alvarado L."/>
            <person name="Arachchi H.M."/>
            <person name="Berlin A.M."/>
            <person name="Chapman S.B."/>
            <person name="Dewar J."/>
            <person name="Goldberg J."/>
            <person name="Griggs A."/>
            <person name="Gujja S."/>
            <person name="Hansen M."/>
            <person name="Howarth C."/>
            <person name="Imamovic A."/>
            <person name="Larimer J."/>
            <person name="McCowan C."/>
            <person name="Murphy C."/>
            <person name="Neiman D."/>
            <person name="Pearson M."/>
            <person name="Priest M."/>
            <person name="Roberts A."/>
            <person name="Saif S."/>
            <person name="Shea T."/>
            <person name="Sisk P."/>
            <person name="Sykes S."/>
            <person name="Wortman J."/>
            <person name="Nusbaum C."/>
            <person name="Birren B."/>
        </authorList>
    </citation>
    <scope>NUCLEOTIDE SEQUENCE [LARGE SCALE GENOMIC DNA]</scope>
    <source>
        <strain evidence="3 4">NIPH 2168</strain>
    </source>
</reference>
<accession>N9Q638</accession>
<evidence type="ECO:0000259" key="2">
    <source>
        <dbReference type="Pfam" id="PF00857"/>
    </source>
</evidence>
<dbReference type="Gene3D" id="3.40.50.850">
    <property type="entry name" value="Isochorismatase-like"/>
    <property type="match status" value="1"/>
</dbReference>
<dbReference type="PATRIC" id="fig|1217706.3.peg.1620"/>
<dbReference type="OrthoDB" id="1157330at2"/>
<sequence>MIAISNPQSSIDALIIVDMQKAFVSGADAVPASEQLIVSIGTLITKARAVHAPIIFLQNDGEVGTADEPYQVGWELFFAPEPHEFVVRKSEDNGFEGTSLQHILDDLRVQSLVICGVLSEMCVAATARAALTRGYAVLLPHDAHATYDVPAGPGSEAVPAAMAARAAEWSLGDEIMICASVDEVGFIKSNDY</sequence>
<dbReference type="RefSeq" id="WP_005257458.1">
    <property type="nucleotide sequence ID" value="NZ_BMDR01000001.1"/>
</dbReference>
<dbReference type="InterPro" id="IPR050272">
    <property type="entry name" value="Isochorismatase-like_hydrls"/>
</dbReference>
<dbReference type="AlphaFoldDB" id="N9Q638"/>
<organism evidence="3 4">
    <name type="scientific">Acinetobacter vivianii</name>
    <dbReference type="NCBI Taxonomy" id="1776742"/>
    <lineage>
        <taxon>Bacteria</taxon>
        <taxon>Pseudomonadati</taxon>
        <taxon>Pseudomonadota</taxon>
        <taxon>Gammaproteobacteria</taxon>
        <taxon>Moraxellales</taxon>
        <taxon>Moraxellaceae</taxon>
        <taxon>Acinetobacter</taxon>
    </lineage>
</organism>
<comment type="caution">
    <text evidence="3">The sequence shown here is derived from an EMBL/GenBank/DDBJ whole genome shotgun (WGS) entry which is preliminary data.</text>
</comment>
<evidence type="ECO:0000313" key="3">
    <source>
        <dbReference type="EMBL" id="ENX22432.1"/>
    </source>
</evidence>
<dbReference type="EMBL" id="APRW01000009">
    <property type="protein sequence ID" value="ENX22432.1"/>
    <property type="molecule type" value="Genomic_DNA"/>
</dbReference>
<feature type="domain" description="Isochorismatase-like" evidence="2">
    <location>
        <begin position="13"/>
        <end position="149"/>
    </location>
</feature>
<dbReference type="Proteomes" id="UP000013173">
    <property type="component" value="Unassembled WGS sequence"/>
</dbReference>
<dbReference type="PANTHER" id="PTHR43540">
    <property type="entry name" value="PEROXYUREIDOACRYLATE/UREIDOACRYLATE AMIDOHYDROLASE-RELATED"/>
    <property type="match status" value="1"/>
</dbReference>
<dbReference type="GO" id="GO:0016787">
    <property type="term" value="F:hydrolase activity"/>
    <property type="evidence" value="ECO:0007669"/>
    <property type="project" value="UniProtKB-KW"/>
</dbReference>
<dbReference type="PANTHER" id="PTHR43540:SF1">
    <property type="entry name" value="ISOCHORISMATASE HYDROLASE"/>
    <property type="match status" value="1"/>
</dbReference>
<dbReference type="GeneID" id="303682087"/>
<dbReference type="InterPro" id="IPR036380">
    <property type="entry name" value="Isochorismatase-like_sf"/>
</dbReference>
<dbReference type="Pfam" id="PF00857">
    <property type="entry name" value="Isochorismatase"/>
    <property type="match status" value="1"/>
</dbReference>
<evidence type="ECO:0000313" key="4">
    <source>
        <dbReference type="Proteomes" id="UP000013173"/>
    </source>
</evidence>